<organism evidence="3 4">
    <name type="scientific">Gouania willdenowi</name>
    <name type="common">Blunt-snouted clingfish</name>
    <name type="synonym">Lepadogaster willdenowi</name>
    <dbReference type="NCBI Taxonomy" id="441366"/>
    <lineage>
        <taxon>Eukaryota</taxon>
        <taxon>Metazoa</taxon>
        <taxon>Chordata</taxon>
        <taxon>Craniata</taxon>
        <taxon>Vertebrata</taxon>
        <taxon>Euteleostomi</taxon>
        <taxon>Actinopterygii</taxon>
        <taxon>Neopterygii</taxon>
        <taxon>Teleostei</taxon>
        <taxon>Neoteleostei</taxon>
        <taxon>Acanthomorphata</taxon>
        <taxon>Ovalentaria</taxon>
        <taxon>Blenniimorphae</taxon>
        <taxon>Blenniiformes</taxon>
        <taxon>Gobiesocoidei</taxon>
        <taxon>Gobiesocidae</taxon>
        <taxon>Gobiesocinae</taxon>
        <taxon>Gouania</taxon>
    </lineage>
</organism>
<name>A0A8C5H7Z1_GOUWI</name>
<proteinExistence type="predicted"/>
<sequence>MMHRCHLKCNVSDQKGFHYIVKRVTSFNELLVEVIATPATSQETFVSLLNFRFIVNRLLVHYILQAVLLYERGHGSKEDIDVAMKPFELSDYVGLDQGSTKGCRALSNEMLNKLGSGQLGRKSGEGCNKYKY</sequence>
<evidence type="ECO:0000313" key="4">
    <source>
        <dbReference type="Proteomes" id="UP000694680"/>
    </source>
</evidence>
<dbReference type="InterPro" id="IPR006108">
    <property type="entry name" value="3HC_DH_C"/>
</dbReference>
<dbReference type="GO" id="GO:0003857">
    <property type="term" value="F:(3S)-3-hydroxyacyl-CoA dehydrogenase (NAD+) activity"/>
    <property type="evidence" value="ECO:0007669"/>
    <property type="project" value="TreeGrafter"/>
</dbReference>
<dbReference type="InterPro" id="IPR052242">
    <property type="entry name" value="Mito_3-hydroxyacyl-CoA_DH"/>
</dbReference>
<dbReference type="GO" id="GO:0005739">
    <property type="term" value="C:mitochondrion"/>
    <property type="evidence" value="ECO:0007669"/>
    <property type="project" value="TreeGrafter"/>
</dbReference>
<dbReference type="GO" id="GO:0006635">
    <property type="term" value="P:fatty acid beta-oxidation"/>
    <property type="evidence" value="ECO:0007669"/>
    <property type="project" value="TreeGrafter"/>
</dbReference>
<accession>A0A8C5H7Z1</accession>
<reference evidence="3" key="3">
    <citation type="submission" date="2025-09" db="UniProtKB">
        <authorList>
            <consortium name="Ensembl"/>
        </authorList>
    </citation>
    <scope>IDENTIFICATION</scope>
</reference>
<dbReference type="PANTHER" id="PTHR43561">
    <property type="match status" value="1"/>
</dbReference>
<dbReference type="Proteomes" id="UP000694680">
    <property type="component" value="Chromosome 2"/>
</dbReference>
<dbReference type="SUPFAM" id="SSF48179">
    <property type="entry name" value="6-phosphogluconate dehydrogenase C-terminal domain-like"/>
    <property type="match status" value="1"/>
</dbReference>
<reference evidence="3" key="1">
    <citation type="submission" date="2020-06" db="EMBL/GenBank/DDBJ databases">
        <authorList>
            <consortium name="Wellcome Sanger Institute Data Sharing"/>
        </authorList>
    </citation>
    <scope>NUCLEOTIDE SEQUENCE [LARGE SCALE GENOMIC DNA]</scope>
</reference>
<feature type="domain" description="3-hydroxyacyl-CoA dehydrogenase C-terminal" evidence="2">
    <location>
        <begin position="53"/>
        <end position="130"/>
    </location>
</feature>
<reference evidence="3" key="2">
    <citation type="submission" date="2025-08" db="UniProtKB">
        <authorList>
            <consortium name="Ensembl"/>
        </authorList>
    </citation>
    <scope>IDENTIFICATION</scope>
</reference>
<protein>
    <recommendedName>
        <fullName evidence="2">3-hydroxyacyl-CoA dehydrogenase C-terminal domain-containing protein</fullName>
    </recommendedName>
</protein>
<keyword evidence="4" id="KW-1185">Reference proteome</keyword>
<keyword evidence="1" id="KW-0520">NAD</keyword>
<evidence type="ECO:0000259" key="2">
    <source>
        <dbReference type="Pfam" id="PF00725"/>
    </source>
</evidence>
<dbReference type="Gene3D" id="1.10.1040.10">
    <property type="entry name" value="N-(1-d-carboxylethyl)-l-norvaline Dehydrogenase, domain 2"/>
    <property type="match status" value="1"/>
</dbReference>
<dbReference type="PANTHER" id="PTHR43561:SF3">
    <property type="entry name" value="HYDROXYACYL-COENZYME A DEHYDROGENASE, MITOCHONDRIAL"/>
    <property type="match status" value="1"/>
</dbReference>
<dbReference type="AlphaFoldDB" id="A0A8C5H7Z1"/>
<dbReference type="InterPro" id="IPR013328">
    <property type="entry name" value="6PGD_dom2"/>
</dbReference>
<evidence type="ECO:0000313" key="3">
    <source>
        <dbReference type="Ensembl" id="ENSGWIP00000041414.1"/>
    </source>
</evidence>
<dbReference type="Pfam" id="PF00725">
    <property type="entry name" value="3HCDH"/>
    <property type="match status" value="1"/>
</dbReference>
<dbReference type="Ensembl" id="ENSGWIT00000044984.1">
    <property type="protein sequence ID" value="ENSGWIP00000041414.1"/>
    <property type="gene ID" value="ENSGWIG00000020867.1"/>
</dbReference>
<dbReference type="InterPro" id="IPR008927">
    <property type="entry name" value="6-PGluconate_DH-like_C_sf"/>
</dbReference>
<evidence type="ECO:0000256" key="1">
    <source>
        <dbReference type="ARBA" id="ARBA00023027"/>
    </source>
</evidence>